<proteinExistence type="predicted"/>
<sequence>MRRRTLPAGAVPGAVAGPALGGSAEGGSGPSVTPAGRTWRNDAGALIATTGTADRVSVTDPGLAVDPLNPDHSLMNQESQSTDSAGRPHAIISYVPGRFGRCTTASVADRTANGRAFHVRRTASGTWRKTEIPVPLKSSRRTRPLLDRYDNAYASLPHGRIAGASAASHHTDWTLLYDGAGLNAFGEVLIDETRPAQDGVLPVMYQERSTSPGTTPSALHVADFRLPA</sequence>
<evidence type="ECO:0000256" key="1">
    <source>
        <dbReference type="SAM" id="MobiDB-lite"/>
    </source>
</evidence>
<keyword evidence="3" id="KW-1185">Reference proteome</keyword>
<feature type="compositionally biased region" description="Low complexity" evidence="1">
    <location>
        <begin position="1"/>
        <end position="18"/>
    </location>
</feature>
<dbReference type="EMBL" id="FMZK01000006">
    <property type="protein sequence ID" value="SDD29651.1"/>
    <property type="molecule type" value="Genomic_DNA"/>
</dbReference>
<protein>
    <submittedName>
        <fullName evidence="2">BNR repeat-containing family member</fullName>
    </submittedName>
</protein>
<dbReference type="AlphaFoldDB" id="A0A1G6TKS0"/>
<feature type="region of interest" description="Disordered" evidence="1">
    <location>
        <begin position="1"/>
        <end position="38"/>
    </location>
</feature>
<dbReference type="Proteomes" id="UP000182100">
    <property type="component" value="Unassembled WGS sequence"/>
</dbReference>
<organism evidence="2 3">
    <name type="scientific">Streptomyces prasinopilosus</name>
    <dbReference type="NCBI Taxonomy" id="67344"/>
    <lineage>
        <taxon>Bacteria</taxon>
        <taxon>Bacillati</taxon>
        <taxon>Actinomycetota</taxon>
        <taxon>Actinomycetes</taxon>
        <taxon>Kitasatosporales</taxon>
        <taxon>Streptomycetaceae</taxon>
        <taxon>Streptomyces</taxon>
    </lineage>
</organism>
<name>A0A1G6TKS0_9ACTN</name>
<evidence type="ECO:0000313" key="3">
    <source>
        <dbReference type="Proteomes" id="UP000182100"/>
    </source>
</evidence>
<accession>A0A1G6TKS0</accession>
<dbReference type="Pfam" id="PF15892">
    <property type="entry name" value="BNR_4"/>
    <property type="match status" value="1"/>
</dbReference>
<gene>
    <name evidence="2" type="ORF">SAMN05216505_106229</name>
</gene>
<feature type="compositionally biased region" description="Gly residues" evidence="1">
    <location>
        <begin position="19"/>
        <end position="29"/>
    </location>
</feature>
<evidence type="ECO:0000313" key="2">
    <source>
        <dbReference type="EMBL" id="SDD29651.1"/>
    </source>
</evidence>
<feature type="region of interest" description="Disordered" evidence="1">
    <location>
        <begin position="66"/>
        <end position="88"/>
    </location>
</feature>
<reference evidence="3" key="1">
    <citation type="submission" date="2016-10" db="EMBL/GenBank/DDBJ databases">
        <authorList>
            <person name="Varghese N."/>
            <person name="Submissions S."/>
        </authorList>
    </citation>
    <scope>NUCLEOTIDE SEQUENCE [LARGE SCALE GENOMIC DNA]</scope>
    <source>
        <strain evidence="3">CGMCC 4.3504</strain>
    </source>
</reference>
<feature type="compositionally biased region" description="Polar residues" evidence="1">
    <location>
        <begin position="74"/>
        <end position="84"/>
    </location>
</feature>
<dbReference type="STRING" id="67344.SAMN05216505_106229"/>